<dbReference type="EMBL" id="BMFV01000008">
    <property type="protein sequence ID" value="GGH79554.1"/>
    <property type="molecule type" value="Genomic_DNA"/>
</dbReference>
<dbReference type="Proteomes" id="UP000656813">
    <property type="component" value="Unassembled WGS sequence"/>
</dbReference>
<dbReference type="AlphaFoldDB" id="A0A8J2ZVE2"/>
<organism evidence="3 4">
    <name type="scientific">Pullulanibacillus pueri</name>
    <dbReference type="NCBI Taxonomy" id="1437324"/>
    <lineage>
        <taxon>Bacteria</taxon>
        <taxon>Bacillati</taxon>
        <taxon>Bacillota</taxon>
        <taxon>Bacilli</taxon>
        <taxon>Bacillales</taxon>
        <taxon>Sporolactobacillaceae</taxon>
        <taxon>Pullulanibacillus</taxon>
    </lineage>
</organism>
<reference evidence="3" key="1">
    <citation type="journal article" date="2014" name="Int. J. Syst. Evol. Microbiol.">
        <title>Complete genome sequence of Corynebacterium casei LMG S-19264T (=DSM 44701T), isolated from a smear-ripened cheese.</title>
        <authorList>
            <consortium name="US DOE Joint Genome Institute (JGI-PGF)"/>
            <person name="Walter F."/>
            <person name="Albersmeier A."/>
            <person name="Kalinowski J."/>
            <person name="Ruckert C."/>
        </authorList>
    </citation>
    <scope>NUCLEOTIDE SEQUENCE</scope>
    <source>
        <strain evidence="3">CGMCC 1.12777</strain>
    </source>
</reference>
<evidence type="ECO:0000256" key="2">
    <source>
        <dbReference type="SAM" id="Phobius"/>
    </source>
</evidence>
<reference evidence="3" key="2">
    <citation type="submission" date="2020-09" db="EMBL/GenBank/DDBJ databases">
        <authorList>
            <person name="Sun Q."/>
            <person name="Zhou Y."/>
        </authorList>
    </citation>
    <scope>NUCLEOTIDE SEQUENCE</scope>
    <source>
        <strain evidence="3">CGMCC 1.12777</strain>
    </source>
</reference>
<feature type="region of interest" description="Disordered" evidence="1">
    <location>
        <begin position="150"/>
        <end position="172"/>
    </location>
</feature>
<evidence type="ECO:0008006" key="5">
    <source>
        <dbReference type="Google" id="ProtNLM"/>
    </source>
</evidence>
<feature type="transmembrane region" description="Helical" evidence="2">
    <location>
        <begin position="37"/>
        <end position="58"/>
    </location>
</feature>
<name>A0A8J2ZVE2_9BACL</name>
<proteinExistence type="predicted"/>
<keyword evidence="2" id="KW-1133">Transmembrane helix</keyword>
<dbReference type="RefSeq" id="WP_188496752.1">
    <property type="nucleotide sequence ID" value="NZ_BMFV01000008.1"/>
</dbReference>
<dbReference type="NCBIfam" id="TIGR02896">
    <property type="entry name" value="spore_III_AF"/>
    <property type="match status" value="1"/>
</dbReference>
<evidence type="ECO:0000256" key="1">
    <source>
        <dbReference type="SAM" id="MobiDB-lite"/>
    </source>
</evidence>
<evidence type="ECO:0000313" key="4">
    <source>
        <dbReference type="Proteomes" id="UP000656813"/>
    </source>
</evidence>
<feature type="transmembrane region" description="Helical" evidence="2">
    <location>
        <begin position="6"/>
        <end position="25"/>
    </location>
</feature>
<accession>A0A8J2ZVE2</accession>
<gene>
    <name evidence="3" type="ORF">GCM10007096_14650</name>
</gene>
<sequence length="224" mass="24946">MSAISSWISQIVLLILLAIVLELLLPNDSFQKYVKLVIGLVLIVALLSPIMKVLHMPIDHILSEFSKPDDDDPLKNSINQYKSEIEDDQAAYKSNMVAVQMKNYVQEELMDQYDLAIVGDIDLELNSHYDASDSSDDTNPIKHAVVVLGHADQSEKDQTQAKSKDEDTIQPVKKVEIQVASVSKTKTEPTSKEKATLKEVKQFLAKKWEIPPDSLTLQLEGGGS</sequence>
<protein>
    <recommendedName>
        <fullName evidence="5">Stage III sporulation protein AF</fullName>
    </recommendedName>
</protein>
<keyword evidence="2" id="KW-0472">Membrane</keyword>
<dbReference type="InterPro" id="IPR014245">
    <property type="entry name" value="Spore_III_AF"/>
</dbReference>
<keyword evidence="2" id="KW-0812">Transmembrane</keyword>
<keyword evidence="4" id="KW-1185">Reference proteome</keyword>
<evidence type="ECO:0000313" key="3">
    <source>
        <dbReference type="EMBL" id="GGH79554.1"/>
    </source>
</evidence>
<dbReference type="Pfam" id="PF09581">
    <property type="entry name" value="Spore_III_AF"/>
    <property type="match status" value="1"/>
</dbReference>
<feature type="compositionally biased region" description="Basic and acidic residues" evidence="1">
    <location>
        <begin position="152"/>
        <end position="167"/>
    </location>
</feature>
<comment type="caution">
    <text evidence="3">The sequence shown here is derived from an EMBL/GenBank/DDBJ whole genome shotgun (WGS) entry which is preliminary data.</text>
</comment>